<feature type="region of interest" description="Disordered" evidence="1">
    <location>
        <begin position="56"/>
        <end position="108"/>
    </location>
</feature>
<evidence type="ECO:0000313" key="4">
    <source>
        <dbReference type="Proteomes" id="UP000592294"/>
    </source>
</evidence>
<dbReference type="Proteomes" id="UP000592294">
    <property type="component" value="Unassembled WGS sequence"/>
</dbReference>
<evidence type="ECO:0000259" key="2">
    <source>
        <dbReference type="Pfam" id="PF12728"/>
    </source>
</evidence>
<keyword evidence="4" id="KW-1185">Reference proteome</keyword>
<sequence>MKTFDLLEASAFLRMHPETLRRLAVAGEIPGAKPSKHWLFIDEDLVEWLRARYSEKARGGEPSGTMTSSTVNPITGVGEGASPHQTAKKYEDLLERRPRSATRNAKRF</sequence>
<dbReference type="Pfam" id="PF12728">
    <property type="entry name" value="HTH_17"/>
    <property type="match status" value="1"/>
</dbReference>
<proteinExistence type="predicted"/>
<reference evidence="3 4" key="1">
    <citation type="submission" date="2020-06" db="EMBL/GenBank/DDBJ databases">
        <title>Whole-genome sequence of Allochromatium humboldtianum DSM 21881, type strain.</title>
        <authorList>
            <person name="Kyndt J.A."/>
            <person name="Meyer T.E."/>
        </authorList>
    </citation>
    <scope>NUCLEOTIDE SEQUENCE [LARGE SCALE GENOMIC DNA]</scope>
    <source>
        <strain evidence="3 4">DSM 21881</strain>
    </source>
</reference>
<comment type="caution">
    <text evidence="3">The sequence shown here is derived from an EMBL/GenBank/DDBJ whole genome shotgun (WGS) entry which is preliminary data.</text>
</comment>
<dbReference type="InterPro" id="IPR041657">
    <property type="entry name" value="HTH_17"/>
</dbReference>
<dbReference type="RefSeq" id="WP_176975086.1">
    <property type="nucleotide sequence ID" value="NZ_JABZEO010000002.1"/>
</dbReference>
<protein>
    <submittedName>
        <fullName evidence="3">Helix-turn-helix domain-containing protein</fullName>
    </submittedName>
</protein>
<dbReference type="EMBL" id="JABZEO010000002">
    <property type="protein sequence ID" value="NVZ08298.1"/>
    <property type="molecule type" value="Genomic_DNA"/>
</dbReference>
<feature type="compositionally biased region" description="Polar residues" evidence="1">
    <location>
        <begin position="64"/>
        <end position="73"/>
    </location>
</feature>
<feature type="compositionally biased region" description="Basic and acidic residues" evidence="1">
    <location>
        <begin position="88"/>
        <end position="98"/>
    </location>
</feature>
<name>A0A850R4K4_9GAMM</name>
<evidence type="ECO:0000256" key="1">
    <source>
        <dbReference type="SAM" id="MobiDB-lite"/>
    </source>
</evidence>
<dbReference type="AlphaFoldDB" id="A0A850R4K4"/>
<feature type="domain" description="Helix-turn-helix" evidence="2">
    <location>
        <begin position="8"/>
        <end position="52"/>
    </location>
</feature>
<gene>
    <name evidence="3" type="ORF">HW932_03380</name>
</gene>
<evidence type="ECO:0000313" key="3">
    <source>
        <dbReference type="EMBL" id="NVZ08298.1"/>
    </source>
</evidence>
<accession>A0A850R4K4</accession>
<organism evidence="3 4">
    <name type="scientific">Allochromatium humboldtianum</name>
    <dbReference type="NCBI Taxonomy" id="504901"/>
    <lineage>
        <taxon>Bacteria</taxon>
        <taxon>Pseudomonadati</taxon>
        <taxon>Pseudomonadota</taxon>
        <taxon>Gammaproteobacteria</taxon>
        <taxon>Chromatiales</taxon>
        <taxon>Chromatiaceae</taxon>
        <taxon>Allochromatium</taxon>
    </lineage>
</organism>